<dbReference type="PANTHER" id="PTHR16193">
    <property type="entry name" value="TETRATRICOPEPTIDE REPEAT PROTEIN 27"/>
    <property type="match status" value="1"/>
</dbReference>
<evidence type="ECO:0000313" key="4">
    <source>
        <dbReference type="EMBL" id="KAG7121479.1"/>
    </source>
</evidence>
<organism evidence="4 5">
    <name type="scientific">Verticillium longisporum</name>
    <name type="common">Verticillium dahliae var. longisporum</name>
    <dbReference type="NCBI Taxonomy" id="100787"/>
    <lineage>
        <taxon>Eukaryota</taxon>
        <taxon>Fungi</taxon>
        <taxon>Dikarya</taxon>
        <taxon>Ascomycota</taxon>
        <taxon>Pezizomycotina</taxon>
        <taxon>Sordariomycetes</taxon>
        <taxon>Hypocreomycetidae</taxon>
        <taxon>Glomerellales</taxon>
        <taxon>Plectosphaerellaceae</taxon>
        <taxon>Verticillium</taxon>
    </lineage>
</organism>
<protein>
    <submittedName>
        <fullName evidence="4">TPR repeat-containing protein C19B12.01 like</fullName>
    </submittedName>
</protein>
<dbReference type="AlphaFoldDB" id="A0A8I3AI99"/>
<keyword evidence="2" id="KW-0802">TPR repeat</keyword>
<dbReference type="EMBL" id="JAEMWZ010000372">
    <property type="protein sequence ID" value="KAG7121479.1"/>
    <property type="molecule type" value="Genomic_DNA"/>
</dbReference>
<dbReference type="Proteomes" id="UP000689129">
    <property type="component" value="Unassembled WGS sequence"/>
</dbReference>
<evidence type="ECO:0000256" key="1">
    <source>
        <dbReference type="ARBA" id="ARBA00022737"/>
    </source>
</evidence>
<feature type="region of interest" description="Disordered" evidence="3">
    <location>
        <begin position="740"/>
        <end position="759"/>
    </location>
</feature>
<reference evidence="4" key="1">
    <citation type="journal article" date="2021" name="Mol. Plant Pathol.">
        <title>A 20-kb lineage-specific genomic region tames virulence in pathogenic amphidiploid Verticillium longisporum.</title>
        <authorList>
            <person name="Harting R."/>
            <person name="Starke J."/>
            <person name="Kusch H."/>
            <person name="Poggeler S."/>
            <person name="Maurus I."/>
            <person name="Schluter R."/>
            <person name="Landesfeind M."/>
            <person name="Bulla I."/>
            <person name="Nowrousian M."/>
            <person name="de Jonge R."/>
            <person name="Stahlhut G."/>
            <person name="Hoff K.J."/>
            <person name="Asshauer K.P."/>
            <person name="Thurmer A."/>
            <person name="Stanke M."/>
            <person name="Daniel R."/>
            <person name="Morgenstern B."/>
            <person name="Thomma B.P.H.J."/>
            <person name="Kronstad J.W."/>
            <person name="Braus-Stromeyer S.A."/>
            <person name="Braus G.H."/>
        </authorList>
    </citation>
    <scope>NUCLEOTIDE SEQUENCE</scope>
    <source>
        <strain evidence="4">Vl32</strain>
    </source>
</reference>
<proteinExistence type="predicted"/>
<evidence type="ECO:0000256" key="2">
    <source>
        <dbReference type="ARBA" id="ARBA00022803"/>
    </source>
</evidence>
<evidence type="ECO:0000313" key="5">
    <source>
        <dbReference type="Proteomes" id="UP000689129"/>
    </source>
</evidence>
<dbReference type="InterPro" id="IPR019734">
    <property type="entry name" value="TPR_rpt"/>
</dbReference>
<evidence type="ECO:0000256" key="3">
    <source>
        <dbReference type="SAM" id="MobiDB-lite"/>
    </source>
</evidence>
<dbReference type="SMART" id="SM00028">
    <property type="entry name" value="TPR"/>
    <property type="match status" value="2"/>
</dbReference>
<keyword evidence="1" id="KW-0677">Repeat</keyword>
<accession>A0A8I3AI99</accession>
<dbReference type="OrthoDB" id="1936594at2759"/>
<name>A0A8I3AI99_VERLO</name>
<dbReference type="PANTHER" id="PTHR16193:SF0">
    <property type="entry name" value="TETRATRICOPEPTIDE REPEAT PROTEIN 27"/>
    <property type="match status" value="1"/>
</dbReference>
<gene>
    <name evidence="4" type="ORF">HYQ45_014555</name>
</gene>
<sequence length="942" mass="102166">MADAQPSTATPQGLAAKVAAGSYVKVLSSEPAKTLIKAFTQSLKTATPQAEPTTHTDEQESLTIAVAALNAFLQSNVTGPVLENARPVTDLFVAGHADVKTLRRACLVDLQVDGVAPYAHIPHIELFAFARRVAAAVTTLSETAPLALHAATTISLSWLRLRLAVWHYRLLAQPSLSGASFAKTSQWIDVPSLAETVTASLGRVRRQLFGDGHDDDVWALASAEGVAWARQDKVQFLLEAANAWIMLGRDDKAREALGEATRLNRFEFALSGALGKRTRFQEKSISQLVVLARSATHETEDTVTADEGDADVEAKPDALALNDDTLLEKIDFSDGRDGDAAQSASLPAALVDIMPDEQPQLAPLDQIILLTEATLKDSFSPVDTLTSEEVLPYAVRVVSEKSTNWQIYTQALLVRSRIEMHRSRTIERGVLQMQAVVDQVVVDTEQPAEAKAEDEEKKDDADVPAIAVTAPDQVPEPDADKPTTFFRAADASDSAPAHVRLQYIHALASPPRWHLESELAYSWAHVGSLVSALEIFKRLRLWAEVALCLATAAAASHDDESGRGSGGEEKAKGIMRWRLFHATGTTSPVDPDVEDLPDDVVHLTPAHFSGPERSPAVPNAPRLFCILGDLEQDPSHYLRAWEISNHRFARAQKSLGDNRLSPELWSRLGDIDLRLGRPGDAAEAYRRAIAAAGDPIGGEDARTWSNLGSALWSQYLQVIDDLRAELKDAKLEDAPVPVLADDEEGDATAATKESKKTQQDPEVILAQSLAAYKRGATLSQDNWRIWDNVLTLATRSHPPAYTDVLHALRALDALISQPKQDMDGSSSTTGVYEPPRGTLARAVAFFLEDAVVPLITTRSELWEIVARVRAWRRDYKGAVDAAEKGWRTAMGSASALGASDGGTAKSWLEDEEAWGEVVSRTDELVGGKARSAVLERLAEGLA</sequence>
<dbReference type="InterPro" id="IPR044244">
    <property type="entry name" value="TTC27/Emw1"/>
</dbReference>
<comment type="caution">
    <text evidence="4">The sequence shown here is derived from an EMBL/GenBank/DDBJ whole genome shotgun (WGS) entry which is preliminary data.</text>
</comment>